<keyword evidence="5 17" id="KW-0547">Nucleotide-binding</keyword>
<proteinExistence type="inferred from homology"/>
<keyword evidence="11 17" id="KW-0267">Excision nuclease</keyword>
<keyword evidence="4 17" id="KW-0677">Repeat</keyword>
<feature type="binding site" evidence="17">
    <location>
        <begin position="652"/>
        <end position="659"/>
    </location>
    <ligand>
        <name>ATP</name>
        <dbReference type="ChEBI" id="CHEBI:30616"/>
    </ligand>
</feature>
<dbReference type="GO" id="GO:0009381">
    <property type="term" value="F:excinuclease ABC activity"/>
    <property type="evidence" value="ECO:0007669"/>
    <property type="project" value="UniProtKB-UniRule"/>
</dbReference>
<evidence type="ECO:0000256" key="14">
    <source>
        <dbReference type="ARBA" id="ARBA00038000"/>
    </source>
</evidence>
<dbReference type="GO" id="GO:0009380">
    <property type="term" value="C:excinuclease repair complex"/>
    <property type="evidence" value="ECO:0007669"/>
    <property type="project" value="InterPro"/>
</dbReference>
<name>A0AAT9G8M0_9RICK</name>
<keyword evidence="8 17" id="KW-0863">Zinc-finger</keyword>
<evidence type="ECO:0000256" key="15">
    <source>
        <dbReference type="ARBA" id="ARBA00039316"/>
    </source>
</evidence>
<dbReference type="InterPro" id="IPR017871">
    <property type="entry name" value="ABC_transporter-like_CS"/>
</dbReference>
<feature type="zinc finger region" description="C4-type" evidence="17">
    <location>
        <begin position="752"/>
        <end position="778"/>
    </location>
</feature>
<dbReference type="GO" id="GO:0016887">
    <property type="term" value="F:ATP hydrolysis activity"/>
    <property type="evidence" value="ECO:0007669"/>
    <property type="project" value="InterPro"/>
</dbReference>
<evidence type="ECO:0000256" key="9">
    <source>
        <dbReference type="ARBA" id="ARBA00022833"/>
    </source>
</evidence>
<keyword evidence="12 17" id="KW-0238">DNA-binding</keyword>
<organism evidence="19">
    <name type="scientific">Candidatus Tisiphia endosymbiont of Sergentomyia squamirostris</name>
    <dbReference type="NCBI Taxonomy" id="3113639"/>
    <lineage>
        <taxon>Bacteria</taxon>
        <taxon>Pseudomonadati</taxon>
        <taxon>Pseudomonadota</taxon>
        <taxon>Alphaproteobacteria</taxon>
        <taxon>Rickettsiales</taxon>
        <taxon>Rickettsiaceae</taxon>
        <taxon>Rickettsieae</taxon>
        <taxon>Candidatus Tisiphia</taxon>
    </lineage>
</organism>
<dbReference type="CDD" id="cd03271">
    <property type="entry name" value="ABC_UvrA_II"/>
    <property type="match status" value="1"/>
</dbReference>
<evidence type="ECO:0000256" key="10">
    <source>
        <dbReference type="ARBA" id="ARBA00022840"/>
    </source>
</evidence>
<dbReference type="FunFam" id="1.20.1580.10:FF:000002">
    <property type="entry name" value="UvrABC system protein A"/>
    <property type="match status" value="1"/>
</dbReference>
<dbReference type="Gene3D" id="3.30.1490.20">
    <property type="entry name" value="ATP-grasp fold, A domain"/>
    <property type="match status" value="1"/>
</dbReference>
<dbReference type="GO" id="GO:0006289">
    <property type="term" value="P:nucleotide-excision repair"/>
    <property type="evidence" value="ECO:0007669"/>
    <property type="project" value="UniProtKB-UniRule"/>
</dbReference>
<evidence type="ECO:0000256" key="3">
    <source>
        <dbReference type="ARBA" id="ARBA00022723"/>
    </source>
</evidence>
<dbReference type="Gene3D" id="1.20.1580.10">
    <property type="entry name" value="ABC transporter ATPase like domain"/>
    <property type="match status" value="2"/>
</dbReference>
<dbReference type="PROSITE" id="PS50893">
    <property type="entry name" value="ABC_TRANSPORTER_2"/>
    <property type="match status" value="1"/>
</dbReference>
<dbReference type="PANTHER" id="PTHR43152">
    <property type="entry name" value="UVRABC SYSTEM PROTEIN A"/>
    <property type="match status" value="1"/>
</dbReference>
<evidence type="ECO:0000256" key="12">
    <source>
        <dbReference type="ARBA" id="ARBA00023125"/>
    </source>
</evidence>
<comment type="function">
    <text evidence="17">The UvrABC repair system catalyzes the recognition and processing of DNA lesions. UvrA is an ATPase and a DNA-binding protein. A damage recognition complex composed of 2 UvrA and 2 UvrB subunits scans DNA for abnormalities. When the presence of a lesion has been verified by UvrB, the UvrA molecules dissociate.</text>
</comment>
<feature type="binding site" evidence="17">
    <location>
        <begin position="33"/>
        <end position="40"/>
    </location>
    <ligand>
        <name>ATP</name>
        <dbReference type="ChEBI" id="CHEBI:30616"/>
    </ligand>
</feature>
<gene>
    <name evidence="17 19" type="primary">uvrA</name>
    <name evidence="19" type="ORF">DMENIID0002_08200</name>
</gene>
<evidence type="ECO:0000256" key="8">
    <source>
        <dbReference type="ARBA" id="ARBA00022771"/>
    </source>
</evidence>
<comment type="caution">
    <text evidence="17">Lacks conserved residue(s) required for the propagation of feature annotation.</text>
</comment>
<dbReference type="GO" id="GO:0005524">
    <property type="term" value="F:ATP binding"/>
    <property type="evidence" value="ECO:0007669"/>
    <property type="project" value="UniProtKB-UniRule"/>
</dbReference>
<comment type="similarity">
    <text evidence="14 17">Belongs to the ABC transporter superfamily. UvrA family.</text>
</comment>
<dbReference type="NCBIfam" id="TIGR00630">
    <property type="entry name" value="uvra"/>
    <property type="match status" value="1"/>
</dbReference>
<dbReference type="NCBIfam" id="NF001503">
    <property type="entry name" value="PRK00349.1"/>
    <property type="match status" value="1"/>
</dbReference>
<evidence type="ECO:0000256" key="5">
    <source>
        <dbReference type="ARBA" id="ARBA00022741"/>
    </source>
</evidence>
<keyword evidence="3 17" id="KW-0479">Metal-binding</keyword>
<evidence type="ECO:0000256" key="13">
    <source>
        <dbReference type="ARBA" id="ARBA00023204"/>
    </source>
</evidence>
<keyword evidence="10 17" id="KW-0067">ATP-binding</keyword>
<dbReference type="GO" id="GO:0003677">
    <property type="term" value="F:DNA binding"/>
    <property type="evidence" value="ECO:0007669"/>
    <property type="project" value="UniProtKB-UniRule"/>
</dbReference>
<evidence type="ECO:0000313" key="19">
    <source>
        <dbReference type="EMBL" id="BFD46174.1"/>
    </source>
</evidence>
<evidence type="ECO:0000256" key="4">
    <source>
        <dbReference type="ARBA" id="ARBA00022737"/>
    </source>
</evidence>
<dbReference type="GO" id="GO:0008270">
    <property type="term" value="F:zinc ion binding"/>
    <property type="evidence" value="ECO:0007669"/>
    <property type="project" value="UniProtKB-UniRule"/>
</dbReference>
<evidence type="ECO:0000259" key="18">
    <source>
        <dbReference type="PROSITE" id="PS50893"/>
    </source>
</evidence>
<dbReference type="InterPro" id="IPR041102">
    <property type="entry name" value="UvrA_inter"/>
</dbReference>
<dbReference type="Pfam" id="PF17755">
    <property type="entry name" value="UvrA_DNA-bind"/>
    <property type="match status" value="1"/>
</dbReference>
<dbReference type="InterPro" id="IPR003439">
    <property type="entry name" value="ABC_transporter-like_ATP-bd"/>
</dbReference>
<comment type="subunit">
    <text evidence="17">Forms a heterotetramer with UvrB during the search for lesions.</text>
</comment>
<feature type="domain" description="ABC transporter" evidence="18">
    <location>
        <begin position="616"/>
        <end position="949"/>
    </location>
</feature>
<evidence type="ECO:0000256" key="2">
    <source>
        <dbReference type="ARBA" id="ARBA00022490"/>
    </source>
</evidence>
<protein>
    <recommendedName>
        <fullName evidence="15 17">UvrABC system protein A</fullName>
        <shortName evidence="17">UvrA protein</shortName>
    </recommendedName>
    <alternativeName>
        <fullName evidence="16 17">Excinuclease ABC subunit A</fullName>
    </alternativeName>
</protein>
<evidence type="ECO:0000256" key="6">
    <source>
        <dbReference type="ARBA" id="ARBA00022763"/>
    </source>
</evidence>
<dbReference type="InterPro" id="IPR004602">
    <property type="entry name" value="UvrA"/>
</dbReference>
<dbReference type="Gene3D" id="1.10.8.280">
    <property type="entry name" value="ABC transporter ATPase domain-like"/>
    <property type="match status" value="1"/>
</dbReference>
<dbReference type="SUPFAM" id="SSF52540">
    <property type="entry name" value="P-loop containing nucleoside triphosphate hydrolases"/>
    <property type="match status" value="2"/>
</dbReference>
<dbReference type="EMBL" id="AP029170">
    <property type="protein sequence ID" value="BFD46174.1"/>
    <property type="molecule type" value="Genomic_DNA"/>
</dbReference>
<dbReference type="CDD" id="cd03270">
    <property type="entry name" value="ABC_UvrA_I"/>
    <property type="match status" value="1"/>
</dbReference>
<evidence type="ECO:0000256" key="17">
    <source>
        <dbReference type="HAMAP-Rule" id="MF_00205"/>
    </source>
</evidence>
<dbReference type="HAMAP" id="MF_00205">
    <property type="entry name" value="UvrA"/>
    <property type="match status" value="1"/>
</dbReference>
<dbReference type="InterPro" id="IPR013815">
    <property type="entry name" value="ATP_grasp_subdomain_1"/>
</dbReference>
<evidence type="ECO:0000256" key="7">
    <source>
        <dbReference type="ARBA" id="ARBA00022769"/>
    </source>
</evidence>
<dbReference type="AlphaFoldDB" id="A0AAT9G8M0"/>
<dbReference type="GO" id="GO:0009432">
    <property type="term" value="P:SOS response"/>
    <property type="evidence" value="ECO:0007669"/>
    <property type="project" value="UniProtKB-UniRule"/>
</dbReference>
<accession>A0AAT9G8M0</accession>
<dbReference type="InterPro" id="IPR041552">
    <property type="entry name" value="UvrA_DNA-bd"/>
</dbReference>
<evidence type="ECO:0000256" key="11">
    <source>
        <dbReference type="ARBA" id="ARBA00022881"/>
    </source>
</evidence>
<comment type="subcellular location">
    <subcellularLocation>
        <location evidence="1 17">Cytoplasm</location>
    </subcellularLocation>
</comment>
<dbReference type="PROSITE" id="PS00211">
    <property type="entry name" value="ABC_TRANSPORTER_1"/>
    <property type="match status" value="2"/>
</dbReference>
<evidence type="ECO:0000256" key="16">
    <source>
        <dbReference type="ARBA" id="ARBA00042156"/>
    </source>
</evidence>
<dbReference type="Pfam" id="PF17760">
    <property type="entry name" value="UvrA_inter"/>
    <property type="match status" value="1"/>
</dbReference>
<keyword evidence="7 17" id="KW-0228">DNA excision</keyword>
<reference evidence="19" key="1">
    <citation type="submission" date="2024-01" db="EMBL/GenBank/DDBJ databases">
        <title>Sequencing the genomes of a sandfly, Sergentomyia squamirostris, and its two endosymbionts.</title>
        <authorList>
            <person name="Itokawa K."/>
            <person name="Sanjoba C."/>
        </authorList>
    </citation>
    <scope>NUCLEOTIDE SEQUENCE</scope>
    <source>
        <strain evidence="19">RiSSQ</strain>
    </source>
</reference>
<dbReference type="GO" id="GO:0005737">
    <property type="term" value="C:cytoplasm"/>
    <property type="evidence" value="ECO:0007669"/>
    <property type="project" value="UniProtKB-SubCell"/>
</dbReference>
<keyword evidence="17" id="KW-0742">SOS response</keyword>
<sequence length="955" mass="105917">MIQEYIKVRGAKEHNLKNVNVDIPRNKFVVITGLSGSGKSSLAFDTIYAEGQRRYVESLSSYARQFLHLQDKPDVESVFGLSPAIAIDQKTTSKNPRSTVGTITEIYDYLRLLYARVGVPYSPATGLPIKNQTISEMIDAIHNFPKGTKLYILAPIIRGQKGEFRREMLDLKKQGFERLFINNEIYEIDNLPKFDKNKKHNIEVIVDRISLEDDLGNRLADSLEISLKLSDGIVYVEIVDLPNGLETNLTKGSKIIFSEKYSCPVSGFQITEIEPRIFSFNSPFGACPKCEGIGTELCLDKELIVPDSRISIKDGAIAPWGKISSKFFLETLKALASHYEFSLDTPFIELPNTVQQVLFHGSGDDVIKFQYHDGSKSQVVQQPFAGIIPSLQEKERKADSSLVKEELLKYKAEYKCTSCEGYRLKTESLCIKIADMHIGQVSTMSILQLQKWFNQLDKQLNKRQMTIAERILKEIKERLQFLMNVGLDYLALSRESGTLSGGESQRIRLASQIGSGLSGVLYVLDEPSIGLHQRDNARLIETLKNLRDLGNTVLVVEHDEETMYESDHIIDVGPGAGIHGGHIIAQGTIEEIKQCPNSITGSYLSGKQSIEVPTSTRVSSAGKVIALTGAISNNLQDVNITIPLSSFTAITGVSGSGKSSLIIHTLYKAALKFLEPSSKNSPGEYKSIKGLEYIDKVIDINQSPIGRTPRSNPATYTGAFTHIRDWFAELPTAKARGYKVGRFSFNVKGGRCELCQGDGLIKIEMHFLPDIYVKCDVCNGDRYNRETLEVKYKDKSIADVLRMTVEDAMSFFAKVPLIYEKLVTLNEVGLGYIKIGQSATTLSGGEAQRIKLAKELSKRSTGKTLYILDEPTTGLHIDDINKLLKVLHKLVDMGNTVIVIEHNLDVIKTADYVIDVGPEGGDKGGSIVATGTPKDIAACSESYTGQYLKHYLDQC</sequence>
<keyword evidence="9 17" id="KW-0862">Zinc</keyword>
<dbReference type="InterPro" id="IPR027417">
    <property type="entry name" value="P-loop_NTPase"/>
</dbReference>
<keyword evidence="13 17" id="KW-0234">DNA repair</keyword>
<keyword evidence="6 17" id="KW-0227">DNA damage</keyword>
<dbReference type="PANTHER" id="PTHR43152:SF3">
    <property type="entry name" value="UVRABC SYSTEM PROTEIN A"/>
    <property type="match status" value="1"/>
</dbReference>
<dbReference type="Gene3D" id="3.40.50.300">
    <property type="entry name" value="P-loop containing nucleotide triphosphate hydrolases"/>
    <property type="match status" value="2"/>
</dbReference>
<evidence type="ECO:0000256" key="1">
    <source>
        <dbReference type="ARBA" id="ARBA00004496"/>
    </source>
</evidence>
<keyword evidence="2 17" id="KW-0963">Cytoplasm</keyword>